<dbReference type="InterPro" id="IPR010099">
    <property type="entry name" value="SDR39U1"/>
</dbReference>
<evidence type="ECO:0000313" key="5">
    <source>
        <dbReference type="Proteomes" id="UP001155483"/>
    </source>
</evidence>
<dbReference type="InterPro" id="IPR036291">
    <property type="entry name" value="NAD(P)-bd_dom_sf"/>
</dbReference>
<evidence type="ECO:0000313" key="4">
    <source>
        <dbReference type="EMBL" id="MCU7547757.1"/>
    </source>
</evidence>
<dbReference type="EMBL" id="JAOTIF010000001">
    <property type="protein sequence ID" value="MCU7547757.1"/>
    <property type="molecule type" value="Genomic_DNA"/>
</dbReference>
<protein>
    <submittedName>
        <fullName evidence="4">TIGR01777 family oxidoreductase</fullName>
    </submittedName>
</protein>
<dbReference type="NCBIfam" id="TIGR01777">
    <property type="entry name" value="yfcH"/>
    <property type="match status" value="1"/>
</dbReference>
<name>A0A9X2XT09_9BACT</name>
<reference evidence="4" key="2">
    <citation type="submission" date="2023-04" db="EMBL/GenBank/DDBJ databases">
        <title>Paracnuella aquatica gen. nov., sp. nov., a member of the family Chitinophagaceae isolated from a hot spring.</title>
        <authorList>
            <person name="Wang C."/>
        </authorList>
    </citation>
    <scope>NUCLEOTIDE SEQUENCE</scope>
    <source>
        <strain evidence="4">LB-8</strain>
    </source>
</reference>
<dbReference type="Pfam" id="PF01370">
    <property type="entry name" value="Epimerase"/>
    <property type="match status" value="1"/>
</dbReference>
<dbReference type="InterPro" id="IPR013549">
    <property type="entry name" value="DUF1731"/>
</dbReference>
<comment type="caution">
    <text evidence="4">The sequence shown here is derived from an EMBL/GenBank/DDBJ whole genome shotgun (WGS) entry which is preliminary data.</text>
</comment>
<dbReference type="InterPro" id="IPR001509">
    <property type="entry name" value="Epimerase_deHydtase"/>
</dbReference>
<dbReference type="RefSeq" id="WP_279295202.1">
    <property type="nucleotide sequence ID" value="NZ_JAOTIF010000001.1"/>
</dbReference>
<proteinExistence type="inferred from homology"/>
<dbReference type="PANTHER" id="PTHR11092">
    <property type="entry name" value="SUGAR NUCLEOTIDE EPIMERASE RELATED"/>
    <property type="match status" value="1"/>
</dbReference>
<dbReference type="AlphaFoldDB" id="A0A9X2XT09"/>
<evidence type="ECO:0000259" key="3">
    <source>
        <dbReference type="Pfam" id="PF08338"/>
    </source>
</evidence>
<feature type="domain" description="NAD-dependent epimerase/dehydratase" evidence="2">
    <location>
        <begin position="4"/>
        <end position="231"/>
    </location>
</feature>
<feature type="domain" description="DUF1731" evidence="3">
    <location>
        <begin position="260"/>
        <end position="306"/>
    </location>
</feature>
<keyword evidence="5" id="KW-1185">Reference proteome</keyword>
<dbReference type="PANTHER" id="PTHR11092:SF0">
    <property type="entry name" value="EPIMERASE FAMILY PROTEIN SDR39U1"/>
    <property type="match status" value="1"/>
</dbReference>
<sequence length="311" mass="34217">MATVLISGGTGLIGTVLTKELLGKGYNVIILSREPKQTKDNEERIKYAGWNIKDQAIDKVAIEQADYIVHLAGANVAGSRWTDKGKKEIVDSRVNSSRLLVRALQETKNHVKAVVCASAIGWYGPDPQVPNPQPFVESNKADDSFLGRTCQQWESSIEPVMELGKRLVKLRTGIVLSEEGGAYPEFRKSLQFGSAAILGSGRQVISWIHIDDLVRMYIEAIENENWKGAYNAVAPNPVSNKELVLAIAKESGRFYVPIHVPQLALKVVLGEMSIEVLKSATVSCRKVQETGFQFLFPTIEAAVQNLQKKAS</sequence>
<accession>A0A9X2XT09</accession>
<reference evidence="4" key="1">
    <citation type="submission" date="2022-09" db="EMBL/GenBank/DDBJ databases">
        <authorList>
            <person name="Yuan C."/>
            <person name="Ke Z."/>
        </authorList>
    </citation>
    <scope>NUCLEOTIDE SEQUENCE</scope>
    <source>
        <strain evidence="4">LB-8</strain>
    </source>
</reference>
<comment type="similarity">
    <text evidence="1">Belongs to the NAD(P)-dependent epimerase/dehydratase family. SDR39U1 subfamily.</text>
</comment>
<gene>
    <name evidence="4" type="ORF">OCK74_01465</name>
</gene>
<evidence type="ECO:0000256" key="1">
    <source>
        <dbReference type="ARBA" id="ARBA00009353"/>
    </source>
</evidence>
<organism evidence="4 5">
    <name type="scientific">Paraflavisolibacter caeni</name>
    <dbReference type="NCBI Taxonomy" id="2982496"/>
    <lineage>
        <taxon>Bacteria</taxon>
        <taxon>Pseudomonadati</taxon>
        <taxon>Bacteroidota</taxon>
        <taxon>Chitinophagia</taxon>
        <taxon>Chitinophagales</taxon>
        <taxon>Chitinophagaceae</taxon>
        <taxon>Paraflavisolibacter</taxon>
    </lineage>
</organism>
<dbReference type="Proteomes" id="UP001155483">
    <property type="component" value="Unassembled WGS sequence"/>
</dbReference>
<dbReference type="SUPFAM" id="SSF51735">
    <property type="entry name" value="NAD(P)-binding Rossmann-fold domains"/>
    <property type="match status" value="1"/>
</dbReference>
<dbReference type="Pfam" id="PF08338">
    <property type="entry name" value="DUF1731"/>
    <property type="match status" value="1"/>
</dbReference>
<dbReference type="Gene3D" id="3.40.50.720">
    <property type="entry name" value="NAD(P)-binding Rossmann-like Domain"/>
    <property type="match status" value="1"/>
</dbReference>
<evidence type="ECO:0000259" key="2">
    <source>
        <dbReference type="Pfam" id="PF01370"/>
    </source>
</evidence>